<gene>
    <name evidence="1" type="ORF">KAK06_02295</name>
</gene>
<evidence type="ECO:0000313" key="1">
    <source>
        <dbReference type="EMBL" id="MBQ0957777.1"/>
    </source>
</evidence>
<comment type="caution">
    <text evidence="1">The sequence shown here is derived from an EMBL/GenBank/DDBJ whole genome shotgun (WGS) entry which is preliminary data.</text>
</comment>
<organism evidence="1 2">
    <name type="scientific">Ideonella aquatica</name>
    <dbReference type="NCBI Taxonomy" id="2824119"/>
    <lineage>
        <taxon>Bacteria</taxon>
        <taxon>Pseudomonadati</taxon>
        <taxon>Pseudomonadota</taxon>
        <taxon>Betaproteobacteria</taxon>
        <taxon>Burkholderiales</taxon>
        <taxon>Sphaerotilaceae</taxon>
        <taxon>Ideonella</taxon>
    </lineage>
</organism>
<dbReference type="RefSeq" id="WP_210800186.1">
    <property type="nucleotide sequence ID" value="NZ_JAGQDE010000002.1"/>
</dbReference>
<protein>
    <submittedName>
        <fullName evidence="1">Uncharacterized protein</fullName>
    </submittedName>
</protein>
<dbReference type="EMBL" id="JAGQDE010000002">
    <property type="protein sequence ID" value="MBQ0957777.1"/>
    <property type="molecule type" value="Genomic_DNA"/>
</dbReference>
<proteinExistence type="predicted"/>
<keyword evidence="2" id="KW-1185">Reference proteome</keyword>
<accession>A0A941BHM2</accession>
<name>A0A941BHM2_9BURK</name>
<reference evidence="1" key="1">
    <citation type="submission" date="2021-04" db="EMBL/GenBank/DDBJ databases">
        <title>The genome sequence of Ideonella sp. 4Y11.</title>
        <authorList>
            <person name="Liu Y."/>
        </authorList>
    </citation>
    <scope>NUCLEOTIDE SEQUENCE</scope>
    <source>
        <strain evidence="1">4Y11</strain>
    </source>
</reference>
<evidence type="ECO:0000313" key="2">
    <source>
        <dbReference type="Proteomes" id="UP000678374"/>
    </source>
</evidence>
<dbReference type="Proteomes" id="UP000678374">
    <property type="component" value="Unassembled WGS sequence"/>
</dbReference>
<sequence length="81" mass="9426">MAGKDWSLMKVSKHKHRYPWRGCAPVGLCVAQPVGDRWIIRVNPDLLRRRRLRRVKPAPGWPFDRYRPDCIAGNFEDDAGL</sequence>
<dbReference type="AlphaFoldDB" id="A0A941BHM2"/>